<dbReference type="EMBL" id="BAAALS010000014">
    <property type="protein sequence ID" value="GAA1758579.1"/>
    <property type="molecule type" value="Genomic_DNA"/>
</dbReference>
<dbReference type="PROSITE" id="PS51186">
    <property type="entry name" value="GNAT"/>
    <property type="match status" value="1"/>
</dbReference>
<dbReference type="Proteomes" id="UP001500655">
    <property type="component" value="Unassembled WGS sequence"/>
</dbReference>
<dbReference type="InterPro" id="IPR016181">
    <property type="entry name" value="Acyl_CoA_acyltransferase"/>
</dbReference>
<protein>
    <submittedName>
        <fullName evidence="2">GNAT family N-acetyltransferase</fullName>
    </submittedName>
</protein>
<proteinExistence type="predicted"/>
<sequence>MTVFSTERLDVRPWTHDEADLARLYDTYSRWEVARWLGSVPRPMTSPDEAPAVVDRWAARAAGPYGVWAVEVRDTGVVAGTVLLVPLPDHPDEIEVGWHFHPDSWGNGYATEAARGALAHGFAAGLKEIYAVVRPDNAPSIAVCRRLGMTELGRTDRWYGVELEAFRLSAPTSTTG</sequence>
<gene>
    <name evidence="2" type="ORF">GCM10009681_32260</name>
</gene>
<evidence type="ECO:0000313" key="3">
    <source>
        <dbReference type="Proteomes" id="UP001500655"/>
    </source>
</evidence>
<dbReference type="PANTHER" id="PTHR43792">
    <property type="entry name" value="GNAT FAMILY, PUTATIVE (AFU_ORTHOLOGUE AFUA_3G00765)-RELATED-RELATED"/>
    <property type="match status" value="1"/>
</dbReference>
<dbReference type="InterPro" id="IPR051531">
    <property type="entry name" value="N-acetyltransferase"/>
</dbReference>
<dbReference type="Pfam" id="PF13302">
    <property type="entry name" value="Acetyltransf_3"/>
    <property type="match status" value="1"/>
</dbReference>
<evidence type="ECO:0000313" key="2">
    <source>
        <dbReference type="EMBL" id="GAA1758579.1"/>
    </source>
</evidence>
<reference evidence="2 3" key="1">
    <citation type="journal article" date="2019" name="Int. J. Syst. Evol. Microbiol.">
        <title>The Global Catalogue of Microorganisms (GCM) 10K type strain sequencing project: providing services to taxonomists for standard genome sequencing and annotation.</title>
        <authorList>
            <consortium name="The Broad Institute Genomics Platform"/>
            <consortium name="The Broad Institute Genome Sequencing Center for Infectious Disease"/>
            <person name="Wu L."/>
            <person name="Ma J."/>
        </authorList>
    </citation>
    <scope>NUCLEOTIDE SEQUENCE [LARGE SCALE GENOMIC DNA]</scope>
    <source>
        <strain evidence="2 3">JCM 13249</strain>
    </source>
</reference>
<dbReference type="Gene3D" id="3.40.630.30">
    <property type="match status" value="1"/>
</dbReference>
<organism evidence="2 3">
    <name type="scientific">Luedemannella helvata</name>
    <dbReference type="NCBI Taxonomy" id="349315"/>
    <lineage>
        <taxon>Bacteria</taxon>
        <taxon>Bacillati</taxon>
        <taxon>Actinomycetota</taxon>
        <taxon>Actinomycetes</taxon>
        <taxon>Micromonosporales</taxon>
        <taxon>Micromonosporaceae</taxon>
        <taxon>Luedemannella</taxon>
    </lineage>
</organism>
<dbReference type="InterPro" id="IPR000182">
    <property type="entry name" value="GNAT_dom"/>
</dbReference>
<dbReference type="CDD" id="cd04301">
    <property type="entry name" value="NAT_SF"/>
    <property type="match status" value="1"/>
</dbReference>
<comment type="caution">
    <text evidence="2">The sequence shown here is derived from an EMBL/GenBank/DDBJ whole genome shotgun (WGS) entry which is preliminary data.</text>
</comment>
<feature type="domain" description="N-acetyltransferase" evidence="1">
    <location>
        <begin position="9"/>
        <end position="173"/>
    </location>
</feature>
<keyword evidence="3" id="KW-1185">Reference proteome</keyword>
<dbReference type="RefSeq" id="WP_344082329.1">
    <property type="nucleotide sequence ID" value="NZ_BAAALS010000014.1"/>
</dbReference>
<accession>A0ABN2KK84</accession>
<dbReference type="PANTHER" id="PTHR43792:SF1">
    <property type="entry name" value="N-ACETYLTRANSFERASE DOMAIN-CONTAINING PROTEIN"/>
    <property type="match status" value="1"/>
</dbReference>
<name>A0ABN2KK84_9ACTN</name>
<evidence type="ECO:0000259" key="1">
    <source>
        <dbReference type="PROSITE" id="PS51186"/>
    </source>
</evidence>
<dbReference type="SUPFAM" id="SSF55729">
    <property type="entry name" value="Acyl-CoA N-acyltransferases (Nat)"/>
    <property type="match status" value="1"/>
</dbReference>